<dbReference type="PANTHER" id="PTHR14136">
    <property type="entry name" value="BTB_POZ DOMAIN-CONTAINING PROTEIN KCTD9"/>
    <property type="match status" value="1"/>
</dbReference>
<comment type="caution">
    <text evidence="4">The sequence shown here is derived from an EMBL/GenBank/DDBJ whole genome shotgun (WGS) entry which is preliminary data.</text>
</comment>
<keyword evidence="2" id="KW-0812">Transmembrane</keyword>
<protein>
    <recommendedName>
        <fullName evidence="6">Pentapeptide repeat-containing protein</fullName>
    </recommendedName>
</protein>
<dbReference type="Pfam" id="PF00805">
    <property type="entry name" value="Pentapeptide"/>
    <property type="match status" value="1"/>
</dbReference>
<evidence type="ECO:0008006" key="6">
    <source>
        <dbReference type="Google" id="ProtNLM"/>
    </source>
</evidence>
<dbReference type="Proteomes" id="UP000677228">
    <property type="component" value="Unassembled WGS sequence"/>
</dbReference>
<dbReference type="PANTHER" id="PTHR14136:SF17">
    <property type="entry name" value="BTB_POZ DOMAIN-CONTAINING PROTEIN KCTD9"/>
    <property type="match status" value="1"/>
</dbReference>
<dbReference type="Gene3D" id="2.160.20.80">
    <property type="entry name" value="E3 ubiquitin-protein ligase SopA"/>
    <property type="match status" value="1"/>
</dbReference>
<evidence type="ECO:0000313" key="4">
    <source>
        <dbReference type="EMBL" id="CAF3597154.1"/>
    </source>
</evidence>
<evidence type="ECO:0000313" key="3">
    <source>
        <dbReference type="EMBL" id="CAF0813251.1"/>
    </source>
</evidence>
<reference evidence="4" key="1">
    <citation type="submission" date="2021-02" db="EMBL/GenBank/DDBJ databases">
        <authorList>
            <person name="Nowell W R."/>
        </authorList>
    </citation>
    <scope>NUCLEOTIDE SEQUENCE</scope>
</reference>
<proteinExistence type="predicted"/>
<keyword evidence="2" id="KW-1133">Transmembrane helix</keyword>
<dbReference type="InterPro" id="IPR051082">
    <property type="entry name" value="Pentapeptide-BTB/POZ_domain"/>
</dbReference>
<sequence length="458" mass="51787">MMSTEQDDCHITKDKKTSSYGQDRKMQKLRFHKVKIKHILHFISSLLVPLMIGVFTIVLAVVEIQKAASHRTQDLRIAENREKENILENYFKDVSQLILKNTTFMKGSTASIVIRAKTLTAVRQLDGKRNAYLIQFLYESRLISDWKNSINLVGAELNNLHLGSDSFKRNLMGIQLSGISLINASFINAFLSKSNFGSGCNLRNANFRYSRLRSSNFYNASLQRADFTGADLYGANFAHANLSEANISQEQLDRASSLYLATLPNNRKISEANLILNGNAEQGDDCTNDTKTLKSTSKWNVTEGNIIRISYSAIGGILTDSDGAKFNGDKCYFWASNSVNASMYQTIDIRYSKYDYWVRITLRVQQPGGYLSTKPNSILAIGEPKQDVIIIEHWELRPPSHRLNSIQSQMSSELENNGDNYLDEVFAPPTNASLNLNRQRYGRVQQSRKDNNLDSIYP</sequence>
<evidence type="ECO:0000256" key="2">
    <source>
        <dbReference type="SAM" id="Phobius"/>
    </source>
</evidence>
<dbReference type="SUPFAM" id="SSF141571">
    <property type="entry name" value="Pentapeptide repeat-like"/>
    <property type="match status" value="1"/>
</dbReference>
<dbReference type="InterPro" id="IPR001646">
    <property type="entry name" value="5peptide_repeat"/>
</dbReference>
<feature type="region of interest" description="Disordered" evidence="1">
    <location>
        <begin position="1"/>
        <end position="22"/>
    </location>
</feature>
<accession>A0A8S2H3M6</accession>
<gene>
    <name evidence="3" type="ORF">OVA965_LOCUS5258</name>
    <name evidence="4" type="ORF">TMI583_LOCUS5256</name>
</gene>
<dbReference type="EMBL" id="CAJOBA010001462">
    <property type="protein sequence ID" value="CAF3597154.1"/>
    <property type="molecule type" value="Genomic_DNA"/>
</dbReference>
<feature type="region of interest" description="Disordered" evidence="1">
    <location>
        <begin position="438"/>
        <end position="458"/>
    </location>
</feature>
<evidence type="ECO:0000313" key="5">
    <source>
        <dbReference type="Proteomes" id="UP000682733"/>
    </source>
</evidence>
<organism evidence="4 5">
    <name type="scientific">Didymodactylos carnosus</name>
    <dbReference type="NCBI Taxonomy" id="1234261"/>
    <lineage>
        <taxon>Eukaryota</taxon>
        <taxon>Metazoa</taxon>
        <taxon>Spiralia</taxon>
        <taxon>Gnathifera</taxon>
        <taxon>Rotifera</taxon>
        <taxon>Eurotatoria</taxon>
        <taxon>Bdelloidea</taxon>
        <taxon>Philodinida</taxon>
        <taxon>Philodinidae</taxon>
        <taxon>Didymodactylos</taxon>
    </lineage>
</organism>
<dbReference type="EMBL" id="CAJNOK010001462">
    <property type="protein sequence ID" value="CAF0813251.1"/>
    <property type="molecule type" value="Genomic_DNA"/>
</dbReference>
<feature type="compositionally biased region" description="Basic and acidic residues" evidence="1">
    <location>
        <begin position="7"/>
        <end position="22"/>
    </location>
</feature>
<name>A0A8S2H3M6_9BILA</name>
<keyword evidence="2" id="KW-0472">Membrane</keyword>
<evidence type="ECO:0000256" key="1">
    <source>
        <dbReference type="SAM" id="MobiDB-lite"/>
    </source>
</evidence>
<feature type="transmembrane region" description="Helical" evidence="2">
    <location>
        <begin position="39"/>
        <end position="62"/>
    </location>
</feature>
<dbReference type="Proteomes" id="UP000682733">
    <property type="component" value="Unassembled WGS sequence"/>
</dbReference>
<dbReference type="AlphaFoldDB" id="A0A8S2H3M6"/>